<feature type="transmembrane region" description="Helical" evidence="6">
    <location>
        <begin position="183"/>
        <end position="201"/>
    </location>
</feature>
<evidence type="ECO:0000256" key="6">
    <source>
        <dbReference type="SAM" id="Phobius"/>
    </source>
</evidence>
<dbReference type="Proteomes" id="UP000011189">
    <property type="component" value="Unassembled WGS sequence"/>
</dbReference>
<dbReference type="InterPro" id="IPR052706">
    <property type="entry name" value="Membrane-Transporter-like"/>
</dbReference>
<dbReference type="GO" id="GO:0016020">
    <property type="term" value="C:membrane"/>
    <property type="evidence" value="ECO:0007669"/>
    <property type="project" value="UniProtKB-SubCell"/>
</dbReference>
<evidence type="ECO:0000256" key="5">
    <source>
        <dbReference type="SAM" id="MobiDB-lite"/>
    </source>
</evidence>
<feature type="transmembrane region" description="Helical" evidence="6">
    <location>
        <begin position="332"/>
        <end position="351"/>
    </location>
</feature>
<dbReference type="Pfam" id="PF00916">
    <property type="entry name" value="Sulfate_transp"/>
    <property type="match status" value="1"/>
</dbReference>
<keyword evidence="3 6" id="KW-1133">Transmembrane helix</keyword>
<keyword evidence="2 6" id="KW-0812">Transmembrane</keyword>
<organism evidence="8 9">
    <name type="scientific">Arthrobacter nitrophenolicus</name>
    <dbReference type="NCBI Taxonomy" id="683150"/>
    <lineage>
        <taxon>Bacteria</taxon>
        <taxon>Bacillati</taxon>
        <taxon>Actinomycetota</taxon>
        <taxon>Actinomycetes</taxon>
        <taxon>Micrococcales</taxon>
        <taxon>Micrococcaceae</taxon>
        <taxon>Arthrobacter</taxon>
    </lineage>
</organism>
<feature type="transmembrane region" description="Helical" evidence="6">
    <location>
        <begin position="229"/>
        <end position="249"/>
    </location>
</feature>
<dbReference type="PANTHER" id="PTHR43310">
    <property type="entry name" value="SULFATE TRANSPORTER YBAR-RELATED"/>
    <property type="match status" value="1"/>
</dbReference>
<keyword evidence="4 6" id="KW-0472">Membrane</keyword>
<dbReference type="InterPro" id="IPR036513">
    <property type="entry name" value="STAS_dom_sf"/>
</dbReference>
<comment type="caution">
    <text evidence="8">The sequence shown here is derived from an EMBL/GenBank/DDBJ whole genome shotgun (WGS) entry which is preliminary data.</text>
</comment>
<feature type="transmembrane region" description="Helical" evidence="6">
    <location>
        <begin position="133"/>
        <end position="151"/>
    </location>
</feature>
<evidence type="ECO:0000313" key="8">
    <source>
        <dbReference type="EMBL" id="ELT44240.1"/>
    </source>
</evidence>
<feature type="region of interest" description="Disordered" evidence="5">
    <location>
        <begin position="493"/>
        <end position="515"/>
    </location>
</feature>
<name>L8TQR4_9MICC</name>
<evidence type="ECO:0000313" key="9">
    <source>
        <dbReference type="Proteomes" id="UP000011189"/>
    </source>
</evidence>
<evidence type="ECO:0000259" key="7">
    <source>
        <dbReference type="Pfam" id="PF00916"/>
    </source>
</evidence>
<comment type="subcellular location">
    <subcellularLocation>
        <location evidence="1">Membrane</location>
        <topology evidence="1">Multi-pass membrane protein</topology>
    </subcellularLocation>
</comment>
<reference evidence="9" key="1">
    <citation type="journal article" date="2013" name="Genome Announc.">
        <title>Draft Genome Sequence of the 2-Chloro-4-Nitrophenol-Degrading Bacterium Arthrobacter sp. Strain SJCon.</title>
        <authorList>
            <person name="Vikram S."/>
            <person name="Kumar S."/>
            <person name="Vaidya B."/>
            <person name="Pinnaka A.K."/>
            <person name="Raghava G.P."/>
        </authorList>
    </citation>
    <scope>NUCLEOTIDE SEQUENCE [LARGE SCALE GENOMIC DNA]</scope>
    <source>
        <strain evidence="9">SJCon</strain>
    </source>
</reference>
<dbReference type="AlphaFoldDB" id="L8TQR4"/>
<proteinExistence type="predicted"/>
<accession>L8TQR4</accession>
<feature type="transmembrane region" description="Helical" evidence="6">
    <location>
        <begin position="269"/>
        <end position="294"/>
    </location>
</feature>
<evidence type="ECO:0000256" key="3">
    <source>
        <dbReference type="ARBA" id="ARBA00022989"/>
    </source>
</evidence>
<dbReference type="PATRIC" id="fig|683150.5.peg.2585"/>
<evidence type="ECO:0000256" key="2">
    <source>
        <dbReference type="ARBA" id="ARBA00022692"/>
    </source>
</evidence>
<protein>
    <submittedName>
        <fullName evidence="8">Sulfate transporter</fullName>
    </submittedName>
</protein>
<feature type="domain" description="SLC26A/SulP transporter" evidence="7">
    <location>
        <begin position="155"/>
        <end position="369"/>
    </location>
</feature>
<feature type="transmembrane region" description="Helical" evidence="6">
    <location>
        <begin position="157"/>
        <end position="176"/>
    </location>
</feature>
<sequence length="515" mass="54363">MAVAASTRPARQPITVLTALRSPRQLSREVLAGMVTTLALVPEVISFSIVAGVDPMVSLVASIVLALAMSILGGRPGVITAAAGSVALVIAPLVHEHGVQYVLPAVLLAGVIQVVFGLAGLARLMRFIPRSVMIGFVNALGVLIFMAQVPHVINVPWLAYVLFALTFAIIFILPRFTRAVPSPLVAIVVVTAIVIAAGLTVPDVSDEGPLTGRLPGITPFLFPVTLETFQLVLPTALSVAFVGLMETLLTAKLVDDMTDTPSHKGRESWALGVSNILAGFYGGIAGCAMIGQTVLNVKTGQARTRISTFVAGLFLLALVTGLSSVLGQIPMVALAAVMMVVAVTTVDWHSVKPSTLKRMPVPETLVMVVTVAVVVVTGNLAYGVLVGVILAMVLFARRVAHVISVERSLADDGESVRYEVVGPLFFGSSNDLVEHFAYADDPASVTIDLSRARSGMPRLSPPWTRSRRNMPATGLRWQSLGWMSAAPASTAASPDIWAPEHTRKSGAARPRSFRV</sequence>
<keyword evidence="9" id="KW-1185">Reference proteome</keyword>
<gene>
    <name evidence="8" type="ORF">G205_13122</name>
</gene>
<evidence type="ECO:0000256" key="1">
    <source>
        <dbReference type="ARBA" id="ARBA00004141"/>
    </source>
</evidence>
<feature type="transmembrane region" description="Helical" evidence="6">
    <location>
        <begin position="371"/>
        <end position="395"/>
    </location>
</feature>
<feature type="transmembrane region" description="Helical" evidence="6">
    <location>
        <begin position="78"/>
        <end position="95"/>
    </location>
</feature>
<dbReference type="Gene3D" id="3.30.750.24">
    <property type="entry name" value="STAS domain"/>
    <property type="match status" value="1"/>
</dbReference>
<evidence type="ECO:0000256" key="4">
    <source>
        <dbReference type="ARBA" id="ARBA00023136"/>
    </source>
</evidence>
<dbReference type="PANTHER" id="PTHR43310:SF1">
    <property type="entry name" value="SULFATE TRANSPORTER YBAR-RELATED"/>
    <property type="match status" value="1"/>
</dbReference>
<feature type="transmembrane region" description="Helical" evidence="6">
    <location>
        <begin position="306"/>
        <end position="325"/>
    </location>
</feature>
<dbReference type="EMBL" id="AOFD01000027">
    <property type="protein sequence ID" value="ELT44240.1"/>
    <property type="molecule type" value="Genomic_DNA"/>
</dbReference>
<feature type="transmembrane region" description="Helical" evidence="6">
    <location>
        <begin position="101"/>
        <end position="121"/>
    </location>
</feature>
<dbReference type="InterPro" id="IPR011547">
    <property type="entry name" value="SLC26A/SulP_dom"/>
</dbReference>